<protein>
    <submittedName>
        <fullName evidence="2">AAA family ATPase</fullName>
    </submittedName>
</protein>
<dbReference type="Pfam" id="PF01656">
    <property type="entry name" value="CbiA"/>
    <property type="match status" value="1"/>
</dbReference>
<dbReference type="GO" id="GO:0051782">
    <property type="term" value="P:negative regulation of cell division"/>
    <property type="evidence" value="ECO:0007669"/>
    <property type="project" value="TreeGrafter"/>
</dbReference>
<dbReference type="GeneID" id="68364540"/>
<dbReference type="PANTHER" id="PTHR43384">
    <property type="entry name" value="SEPTUM SITE-DETERMINING PROTEIN MIND HOMOLOG, CHLOROPLASTIC-RELATED"/>
    <property type="match status" value="1"/>
</dbReference>
<gene>
    <name evidence="2" type="ORF">H0N91_05465</name>
</gene>
<name>A0A853JMI1_9FIRM</name>
<dbReference type="SUPFAM" id="SSF52540">
    <property type="entry name" value="P-loop containing nucleoside triphosphate hydrolases"/>
    <property type="match status" value="1"/>
</dbReference>
<dbReference type="EMBL" id="JACCKS010000005">
    <property type="protein sequence ID" value="NZA37599.1"/>
    <property type="molecule type" value="Genomic_DNA"/>
</dbReference>
<dbReference type="InterPro" id="IPR050625">
    <property type="entry name" value="ParA/MinD_ATPase"/>
</dbReference>
<dbReference type="PIRSF" id="PIRSF005647">
    <property type="entry name" value="CooC"/>
    <property type="match status" value="1"/>
</dbReference>
<sequence length="256" mass="27908">MAFNIAVAGKGGVGKTTFTGMLVSYLAEQGKGPILAVDADSNANLNEVLGEEVELTIGHIKEEVNHAEMDGNQLPPGMTKGDFLTLRLNQAVSEGKGYDLLVMGRSQGEGCYCFVNGLLKTQVGRLSENYNYVIMDNEAGMEHISRGTMGRMDILLLVSDCSRRGIQAVARIRDLAEELNLRIPVIKLIVNRAPNGELNEGTAEEIEKQGLDLLGVIPMDQQVFEYDAYGKPLVTLPEDSAARKAVREIIDKLEIK</sequence>
<dbReference type="InterPro" id="IPR014433">
    <property type="entry name" value="CooC"/>
</dbReference>
<comment type="caution">
    <text evidence="2">The sequence shown here is derived from an EMBL/GenBank/DDBJ whole genome shotgun (WGS) entry which is preliminary data.</text>
</comment>
<evidence type="ECO:0000313" key="3">
    <source>
        <dbReference type="Proteomes" id="UP000586254"/>
    </source>
</evidence>
<dbReference type="GO" id="GO:0016887">
    <property type="term" value="F:ATP hydrolysis activity"/>
    <property type="evidence" value="ECO:0007669"/>
    <property type="project" value="TreeGrafter"/>
</dbReference>
<evidence type="ECO:0000313" key="2">
    <source>
        <dbReference type="EMBL" id="NZA37599.1"/>
    </source>
</evidence>
<accession>A0A853JMI1</accession>
<dbReference type="GO" id="GO:0005829">
    <property type="term" value="C:cytosol"/>
    <property type="evidence" value="ECO:0007669"/>
    <property type="project" value="TreeGrafter"/>
</dbReference>
<dbReference type="GO" id="GO:0005524">
    <property type="term" value="F:ATP binding"/>
    <property type="evidence" value="ECO:0007669"/>
    <property type="project" value="TreeGrafter"/>
</dbReference>
<feature type="domain" description="CobQ/CobB/MinD/ParA nucleotide binding" evidence="1">
    <location>
        <begin position="6"/>
        <end position="233"/>
    </location>
</feature>
<dbReference type="Gene3D" id="3.40.50.300">
    <property type="entry name" value="P-loop containing nucleotide triphosphate hydrolases"/>
    <property type="match status" value="1"/>
</dbReference>
<dbReference type="InterPro" id="IPR027417">
    <property type="entry name" value="P-loop_NTPase"/>
</dbReference>
<dbReference type="HOGENOM" id="CLU_082962_0_0_9"/>
<dbReference type="GO" id="GO:0009898">
    <property type="term" value="C:cytoplasmic side of plasma membrane"/>
    <property type="evidence" value="ECO:0007669"/>
    <property type="project" value="TreeGrafter"/>
</dbReference>
<proteinExistence type="predicted"/>
<dbReference type="Proteomes" id="UP000586254">
    <property type="component" value="Unassembled WGS sequence"/>
</dbReference>
<dbReference type="InterPro" id="IPR002586">
    <property type="entry name" value="CobQ/CobB/MinD/ParA_Nub-bd_dom"/>
</dbReference>
<dbReference type="AlphaFoldDB" id="A0A853JMI1"/>
<dbReference type="eggNOG" id="COG3640">
    <property type="taxonomic scope" value="Bacteria"/>
</dbReference>
<reference evidence="2 3" key="1">
    <citation type="submission" date="2020-07" db="EMBL/GenBank/DDBJ databases">
        <title>Organ Donor 1.</title>
        <authorList>
            <person name="Marsh A.J."/>
            <person name="Azcarate-Peril M.A."/>
        </authorList>
    </citation>
    <scope>NUCLEOTIDE SEQUENCE [LARGE SCALE GENOMIC DNA]</scope>
    <source>
        <strain evidence="2 3">AMC0717</strain>
    </source>
</reference>
<dbReference type="RefSeq" id="WP_013381874.1">
    <property type="nucleotide sequence ID" value="NC_014624.2"/>
</dbReference>
<dbReference type="PANTHER" id="PTHR43384:SF7">
    <property type="entry name" value="CARBON-MONOXIDE DEHYDROGENASE ACCESSORY PROTEIN"/>
    <property type="match status" value="1"/>
</dbReference>
<organism evidence="2 3">
    <name type="scientific">Eubacterium callanderi</name>
    <dbReference type="NCBI Taxonomy" id="53442"/>
    <lineage>
        <taxon>Bacteria</taxon>
        <taxon>Bacillati</taxon>
        <taxon>Bacillota</taxon>
        <taxon>Clostridia</taxon>
        <taxon>Eubacteriales</taxon>
        <taxon>Eubacteriaceae</taxon>
        <taxon>Eubacterium</taxon>
    </lineage>
</organism>
<evidence type="ECO:0000259" key="1">
    <source>
        <dbReference type="Pfam" id="PF01656"/>
    </source>
</evidence>